<organism evidence="5 6">
    <name type="scientific">Kocuria marina</name>
    <dbReference type="NCBI Taxonomy" id="223184"/>
    <lineage>
        <taxon>Bacteria</taxon>
        <taxon>Bacillati</taxon>
        <taxon>Actinomycetota</taxon>
        <taxon>Actinomycetes</taxon>
        <taxon>Micrococcales</taxon>
        <taxon>Micrococcaceae</taxon>
        <taxon>Kocuria</taxon>
    </lineage>
</organism>
<comment type="caution">
    <text evidence="5">The sequence shown here is derived from an EMBL/GenBank/DDBJ whole genome shotgun (WGS) entry which is preliminary data.</text>
</comment>
<dbReference type="InterPro" id="IPR036388">
    <property type="entry name" value="WH-like_DNA-bd_sf"/>
</dbReference>
<dbReference type="GO" id="GO:0003700">
    <property type="term" value="F:DNA-binding transcription factor activity"/>
    <property type="evidence" value="ECO:0007669"/>
    <property type="project" value="InterPro"/>
</dbReference>
<gene>
    <name evidence="5" type="ORF">AS25_09435</name>
</gene>
<proteinExistence type="predicted"/>
<dbReference type="eggNOG" id="COG1846">
    <property type="taxonomic scope" value="Bacteria"/>
</dbReference>
<evidence type="ECO:0000313" key="5">
    <source>
        <dbReference type="EMBL" id="KHE73989.1"/>
    </source>
</evidence>
<evidence type="ECO:0000313" key="6">
    <source>
        <dbReference type="Proteomes" id="UP000030664"/>
    </source>
</evidence>
<evidence type="ECO:0000259" key="4">
    <source>
        <dbReference type="PROSITE" id="PS50995"/>
    </source>
</evidence>
<dbReference type="PANTHER" id="PTHR42756:SF1">
    <property type="entry name" value="TRANSCRIPTIONAL REPRESSOR OF EMRAB OPERON"/>
    <property type="match status" value="1"/>
</dbReference>
<protein>
    <submittedName>
        <fullName evidence="5">MarR family transcriptional regulator</fullName>
    </submittedName>
</protein>
<dbReference type="Gene3D" id="1.10.10.10">
    <property type="entry name" value="Winged helix-like DNA-binding domain superfamily/Winged helix DNA-binding domain"/>
    <property type="match status" value="1"/>
</dbReference>
<dbReference type="Proteomes" id="UP000030664">
    <property type="component" value="Unassembled WGS sequence"/>
</dbReference>
<dbReference type="SUPFAM" id="SSF46785">
    <property type="entry name" value="Winged helix' DNA-binding domain"/>
    <property type="match status" value="1"/>
</dbReference>
<sequence length="148" mass="16779">MTSRGSVEAWDALSRCHVSVTRQLQRGVDLRGLSRREFEVLATLYTTGRGGLRLRDLNSYVLLTQSSLSRMLERLENKGLVTRRQDSQDLRGVRVALTDAGTQLYEQISQDNDQMVADVISTALDAQEIRVLTRLSERIHQYALSLSR</sequence>
<feature type="domain" description="HTH marR-type" evidence="4">
    <location>
        <begin position="1"/>
        <end position="141"/>
    </location>
</feature>
<dbReference type="SMART" id="SM00347">
    <property type="entry name" value="HTH_MARR"/>
    <property type="match status" value="1"/>
</dbReference>
<reference evidence="5 6" key="1">
    <citation type="submission" date="2014-09" db="EMBL/GenBank/DDBJ databases">
        <title>High-quality draft genome sequence of Kocuria marina SO9-6, an actinobacterium isolated from a copper mine.</title>
        <authorList>
            <person name="Castro D.B."/>
            <person name="Pereira L.B."/>
            <person name="Silva M.V."/>
            <person name="Silva B.P."/>
            <person name="Zanardi B.R."/>
            <person name="Carlos C."/>
            <person name="Belgini D.R."/>
            <person name="Limache E.G."/>
            <person name="Lacerda G.V."/>
            <person name="Nery M.B."/>
            <person name="Gomes M.B."/>
            <person name="Souza S."/>
            <person name="Silva T.M."/>
            <person name="Rodrigues V.D."/>
            <person name="Paulino L.C."/>
            <person name="Vicentini R."/>
            <person name="Ferraz L.F."/>
            <person name="Ottoboni L.M."/>
        </authorList>
    </citation>
    <scope>NUCLEOTIDE SEQUENCE [LARGE SCALE GENOMIC DNA]</scope>
    <source>
        <strain evidence="5 6">SO9-6</strain>
    </source>
</reference>
<dbReference type="PROSITE" id="PS50995">
    <property type="entry name" value="HTH_MARR_2"/>
    <property type="match status" value="1"/>
</dbReference>
<dbReference type="PANTHER" id="PTHR42756">
    <property type="entry name" value="TRANSCRIPTIONAL REGULATOR, MARR"/>
    <property type="match status" value="1"/>
</dbReference>
<dbReference type="EMBL" id="JROM01000041">
    <property type="protein sequence ID" value="KHE73989.1"/>
    <property type="molecule type" value="Genomic_DNA"/>
</dbReference>
<keyword evidence="1" id="KW-0805">Transcription regulation</keyword>
<dbReference type="AlphaFoldDB" id="A0A0B0DFG2"/>
<keyword evidence="2" id="KW-0238">DNA-binding</keyword>
<dbReference type="InterPro" id="IPR036390">
    <property type="entry name" value="WH_DNA-bd_sf"/>
</dbReference>
<dbReference type="PRINTS" id="PR00598">
    <property type="entry name" value="HTHMARR"/>
</dbReference>
<evidence type="ECO:0000256" key="1">
    <source>
        <dbReference type="ARBA" id="ARBA00023015"/>
    </source>
</evidence>
<keyword evidence="3" id="KW-0804">Transcription</keyword>
<dbReference type="Pfam" id="PF01047">
    <property type="entry name" value="MarR"/>
    <property type="match status" value="1"/>
</dbReference>
<name>A0A0B0DFG2_9MICC</name>
<dbReference type="GO" id="GO:0003677">
    <property type="term" value="F:DNA binding"/>
    <property type="evidence" value="ECO:0007669"/>
    <property type="project" value="UniProtKB-KW"/>
</dbReference>
<accession>A0A0B0DFG2</accession>
<evidence type="ECO:0000256" key="3">
    <source>
        <dbReference type="ARBA" id="ARBA00023163"/>
    </source>
</evidence>
<dbReference type="InterPro" id="IPR000835">
    <property type="entry name" value="HTH_MarR-typ"/>
</dbReference>
<evidence type="ECO:0000256" key="2">
    <source>
        <dbReference type="ARBA" id="ARBA00023125"/>
    </source>
</evidence>